<name>A0A9N8JVA0_9PEZI</name>
<evidence type="ECO:0000313" key="3">
    <source>
        <dbReference type="Proteomes" id="UP000714618"/>
    </source>
</evidence>
<dbReference type="Proteomes" id="UP000714618">
    <property type="component" value="Unassembled WGS sequence"/>
</dbReference>
<sequence length="271" mass="30834">MALPSGAFDPPPTRSTSLPPLRRSARLAGEPPGGEWELRYQKINTWGATVEKKVRWNRLEAKSYGDWAYRVDKYSRRKAFYPGQLILATDPHPQTVLSRKLDDGEVAQTDCGPINAKMRHMVVINNTSNGVLCLPMSTLTSVAQLPEARMRELVSVSRSWPAQGPTPWAGRPLHMVMYGGGQYAENSFIDLCQPIHILAQSRIKDVGYISGGDYARLIRLLTYKENEARRAAFLLYEAQFFPNQMWQPDVNRTRPRSANKARMDKITRMRW</sequence>
<evidence type="ECO:0000256" key="1">
    <source>
        <dbReference type="SAM" id="MobiDB-lite"/>
    </source>
</evidence>
<comment type="caution">
    <text evidence="2">The sequence shown here is derived from an EMBL/GenBank/DDBJ whole genome shotgun (WGS) entry which is preliminary data.</text>
</comment>
<keyword evidence="3" id="KW-1185">Reference proteome</keyword>
<dbReference type="AlphaFoldDB" id="A0A9N8JVA0"/>
<proteinExistence type="predicted"/>
<gene>
    <name evidence="2" type="ORF">AWRI4233_LOCUS5153</name>
</gene>
<feature type="compositionally biased region" description="Low complexity" evidence="1">
    <location>
        <begin position="14"/>
        <end position="28"/>
    </location>
</feature>
<reference evidence="2" key="1">
    <citation type="submission" date="2020-06" db="EMBL/GenBank/DDBJ databases">
        <authorList>
            <person name="Onetto C."/>
        </authorList>
    </citation>
    <scope>NUCLEOTIDE SEQUENCE</scope>
</reference>
<protein>
    <submittedName>
        <fullName evidence="2">Uncharacterized protein</fullName>
    </submittedName>
</protein>
<accession>A0A9N8JVA0</accession>
<organism evidence="2 3">
    <name type="scientific">Aureobasidium mustum</name>
    <dbReference type="NCBI Taxonomy" id="2773714"/>
    <lineage>
        <taxon>Eukaryota</taxon>
        <taxon>Fungi</taxon>
        <taxon>Dikarya</taxon>
        <taxon>Ascomycota</taxon>
        <taxon>Pezizomycotina</taxon>
        <taxon>Dothideomycetes</taxon>
        <taxon>Dothideomycetidae</taxon>
        <taxon>Dothideales</taxon>
        <taxon>Saccotheciaceae</taxon>
        <taxon>Aureobasidium</taxon>
    </lineage>
</organism>
<dbReference type="EMBL" id="CAIJEO010000006">
    <property type="protein sequence ID" value="CAD0095347.1"/>
    <property type="molecule type" value="Genomic_DNA"/>
</dbReference>
<dbReference type="OrthoDB" id="3834597at2759"/>
<evidence type="ECO:0000313" key="2">
    <source>
        <dbReference type="EMBL" id="CAD0095347.1"/>
    </source>
</evidence>
<feature type="region of interest" description="Disordered" evidence="1">
    <location>
        <begin position="1"/>
        <end position="31"/>
    </location>
</feature>